<organism evidence="1 2">
    <name type="scientific">Nemania bipapillata</name>
    <dbReference type="NCBI Taxonomy" id="110536"/>
    <lineage>
        <taxon>Eukaryota</taxon>
        <taxon>Fungi</taxon>
        <taxon>Dikarya</taxon>
        <taxon>Ascomycota</taxon>
        <taxon>Pezizomycotina</taxon>
        <taxon>Sordariomycetes</taxon>
        <taxon>Xylariomycetidae</taxon>
        <taxon>Xylariales</taxon>
        <taxon>Xylariaceae</taxon>
        <taxon>Nemania</taxon>
    </lineage>
</organism>
<evidence type="ECO:0000313" key="2">
    <source>
        <dbReference type="Proteomes" id="UP001153334"/>
    </source>
</evidence>
<comment type="caution">
    <text evidence="1">The sequence shown here is derived from an EMBL/GenBank/DDBJ whole genome shotgun (WGS) entry which is preliminary data.</text>
</comment>
<name>A0ACC2IVU4_9PEZI</name>
<proteinExistence type="predicted"/>
<sequence>MENSAGVAFYEYSPLEDETSIRVVTILPGEFGDPLRVDIEHKSLVTPEVPKSTRLSVKEIRRTVPEGWDAYETLEGRILFENWEIRSTTWLHPDPDVDHALYDPIPDGEANLSVPIYEALSYAWGPPRKDKVVEVVAPKTKSERASSDNFSQETRKLRITRNLAIALRHLRLQDRPRTMWVDAICINQSNDQERSEQVQRMGQIFSLASRVVAWLGPSFPDSSVALAALRRVGEQVEYSTDRRFLPPPQCSHPDWHRQDTQLPLTTNEITALTRLYGVEYLSRLWVVQELQLGNAKSVVVCGNDEIPWPCFRQATLCIRNQQATCASLREVSHWEISYTNSTTANVLMAGIKYYSKSILEVLKQVFLAFLDREKRLGQLVYARSDVNSTSAWPTWLPNWAQFVRITMNNWGGFQASGMSAARAKYIDPNKLEVAGLAFATVSTVGQPLMLPDDSPDLAEIVRGAGQENLQLSTYVNGESRLDAYVQTLSAGWVRERTNVNIDPTIRELRDEMARLATKLEIGDPLPKSIALTHEIEAMKEPRVFTLANGYIGLFDGHPHLGDEVFVILGCALPVILRRTSTGEYEVVGNCYVHGIMDGEALLGAPPRPWEVLVSPNEIGSWMPTFQNTDTGVEAEDDPRLPNIGIPVEWEPVGFERTAEDPVYCFSRKR</sequence>
<reference evidence="1" key="1">
    <citation type="submission" date="2022-11" db="EMBL/GenBank/DDBJ databases">
        <title>Genome Sequence of Nemania bipapillata.</title>
        <authorList>
            <person name="Buettner E."/>
        </authorList>
    </citation>
    <scope>NUCLEOTIDE SEQUENCE</scope>
    <source>
        <strain evidence="1">CP14</strain>
    </source>
</reference>
<accession>A0ACC2IVU4</accession>
<keyword evidence="2" id="KW-1185">Reference proteome</keyword>
<protein>
    <submittedName>
        <fullName evidence="1">Uncharacterized protein</fullName>
    </submittedName>
</protein>
<evidence type="ECO:0000313" key="1">
    <source>
        <dbReference type="EMBL" id="KAJ8119345.1"/>
    </source>
</evidence>
<gene>
    <name evidence="1" type="ORF">ONZ43_g3688</name>
</gene>
<dbReference type="EMBL" id="JAPESX010000890">
    <property type="protein sequence ID" value="KAJ8119345.1"/>
    <property type="molecule type" value="Genomic_DNA"/>
</dbReference>
<dbReference type="Proteomes" id="UP001153334">
    <property type="component" value="Unassembled WGS sequence"/>
</dbReference>